<feature type="disulfide bond" evidence="10">
    <location>
        <begin position="179"/>
        <end position="188"/>
    </location>
</feature>
<dbReference type="Pfam" id="PF00431">
    <property type="entry name" value="CUB"/>
    <property type="match status" value="17"/>
</dbReference>
<feature type="disulfide bond" evidence="9">
    <location>
        <begin position="845"/>
        <end position="872"/>
    </location>
</feature>
<feature type="domain" description="EGF-like" evidence="14">
    <location>
        <begin position="151"/>
        <end position="189"/>
    </location>
</feature>
<keyword evidence="2" id="KW-1003">Cell membrane</keyword>
<feature type="domain" description="CUB" evidence="13">
    <location>
        <begin position="1774"/>
        <end position="1884"/>
    </location>
</feature>
<evidence type="ECO:0000256" key="10">
    <source>
        <dbReference type="PROSITE-ProRule" id="PRU00076"/>
    </source>
</evidence>
<feature type="domain" description="EGF-like" evidence="14">
    <location>
        <begin position="457"/>
        <end position="494"/>
    </location>
</feature>
<feature type="domain" description="CUB" evidence="13">
    <location>
        <begin position="1433"/>
        <end position="1545"/>
    </location>
</feature>
<dbReference type="VEuPathDB" id="VectorBase:MDOMA2_012921"/>
<feature type="domain" description="EGF-like" evidence="14">
    <location>
        <begin position="420"/>
        <end position="456"/>
    </location>
</feature>
<feature type="domain" description="CUB" evidence="13">
    <location>
        <begin position="2712"/>
        <end position="2830"/>
    </location>
</feature>
<feature type="domain" description="CUB" evidence="13">
    <location>
        <begin position="500"/>
        <end position="615"/>
    </location>
</feature>
<keyword evidence="4 12" id="KW-0732">Signal</keyword>
<organism evidence="15">
    <name type="scientific">Musca domestica</name>
    <name type="common">House fly</name>
    <dbReference type="NCBI Taxonomy" id="7370"/>
    <lineage>
        <taxon>Eukaryota</taxon>
        <taxon>Metazoa</taxon>
        <taxon>Ecdysozoa</taxon>
        <taxon>Arthropoda</taxon>
        <taxon>Hexapoda</taxon>
        <taxon>Insecta</taxon>
        <taxon>Pterygota</taxon>
        <taxon>Neoptera</taxon>
        <taxon>Endopterygota</taxon>
        <taxon>Diptera</taxon>
        <taxon>Brachycera</taxon>
        <taxon>Muscomorpha</taxon>
        <taxon>Muscoidea</taxon>
        <taxon>Muscidae</taxon>
        <taxon>Musca</taxon>
    </lineage>
</organism>
<dbReference type="PANTHER" id="PTHR24251">
    <property type="entry name" value="OVOCHYMASE-RELATED"/>
    <property type="match status" value="1"/>
</dbReference>
<dbReference type="InterPro" id="IPR018097">
    <property type="entry name" value="EGF_Ca-bd_CS"/>
</dbReference>
<evidence type="ECO:0000256" key="2">
    <source>
        <dbReference type="ARBA" id="ARBA00022475"/>
    </source>
</evidence>
<dbReference type="GO" id="GO:0005509">
    <property type="term" value="F:calcium ion binding"/>
    <property type="evidence" value="ECO:0007669"/>
    <property type="project" value="InterPro"/>
</dbReference>
<dbReference type="PROSITE" id="PS01180">
    <property type="entry name" value="CUB"/>
    <property type="match status" value="20"/>
</dbReference>
<dbReference type="PROSITE" id="PS00022">
    <property type="entry name" value="EGF_1"/>
    <property type="match status" value="4"/>
</dbReference>
<dbReference type="CDD" id="cd22201">
    <property type="entry name" value="cubilin_NTD"/>
    <property type="match status" value="1"/>
</dbReference>
<dbReference type="VEuPathDB" id="VectorBase:MDOA006850"/>
<feature type="disulfide bond" evidence="10">
    <location>
        <begin position="446"/>
        <end position="455"/>
    </location>
</feature>
<dbReference type="FunFam" id="2.10.25.10:FF:000260">
    <property type="entry name" value="Notch receptor 4"/>
    <property type="match status" value="1"/>
</dbReference>
<feature type="domain" description="CUB" evidence="13">
    <location>
        <begin position="2353"/>
        <end position="2477"/>
    </location>
</feature>
<dbReference type="PROSITE" id="PS00010">
    <property type="entry name" value="ASX_HYDROXYL"/>
    <property type="match status" value="2"/>
</dbReference>
<reference evidence="15" key="1">
    <citation type="submission" date="2020-05" db="UniProtKB">
        <authorList>
            <consortium name="EnsemblMetazoa"/>
        </authorList>
    </citation>
    <scope>IDENTIFICATION</scope>
    <source>
        <strain evidence="15">Aabys</strain>
    </source>
</reference>
<dbReference type="SMART" id="SM00179">
    <property type="entry name" value="EGF_CA"/>
    <property type="match status" value="6"/>
</dbReference>
<dbReference type="CDD" id="cd00054">
    <property type="entry name" value="EGF_CA"/>
    <property type="match status" value="6"/>
</dbReference>
<gene>
    <name evidence="15" type="primary">101890267</name>
</gene>
<feature type="coiled-coil region" evidence="11">
    <location>
        <begin position="92"/>
        <end position="156"/>
    </location>
</feature>
<name>A0A1I8MNK2_MUSDO</name>
<feature type="domain" description="CUB" evidence="13">
    <location>
        <begin position="3312"/>
        <end position="3435"/>
    </location>
</feature>
<feature type="domain" description="CUB" evidence="13">
    <location>
        <begin position="619"/>
        <end position="730"/>
    </location>
</feature>
<dbReference type="SMART" id="SM00181">
    <property type="entry name" value="EGF"/>
    <property type="match status" value="8"/>
</dbReference>
<feature type="domain" description="CUB" evidence="13">
    <location>
        <begin position="3063"/>
        <end position="3178"/>
    </location>
</feature>
<dbReference type="Gene3D" id="2.10.25.10">
    <property type="entry name" value="Laminin"/>
    <property type="match status" value="6"/>
</dbReference>
<feature type="domain" description="EGF-like" evidence="14">
    <location>
        <begin position="374"/>
        <end position="411"/>
    </location>
</feature>
<feature type="domain" description="EGF-like" evidence="14">
    <location>
        <begin position="191"/>
        <end position="232"/>
    </location>
</feature>
<dbReference type="PROSITE" id="PS01186">
    <property type="entry name" value="EGF_2"/>
    <property type="match status" value="3"/>
</dbReference>
<dbReference type="Pfam" id="PF07645">
    <property type="entry name" value="EGF_CA"/>
    <property type="match status" value="3"/>
</dbReference>
<dbReference type="CDD" id="cd00041">
    <property type="entry name" value="CUB"/>
    <property type="match status" value="16"/>
</dbReference>
<dbReference type="PROSITE" id="PS01187">
    <property type="entry name" value="EGF_CA"/>
    <property type="match status" value="2"/>
</dbReference>
<sequence>MKFLTHYCALLLLWKVNLISAAAASDYDNQPKIISQHGNLILQAATDRNLSLRLTHDAKLLINNIDLMDTIRERFTPATLDGDVKPIEIPTIEKAGEEIHSIRNDIQRLTRRFSMLQNRTRNTVGPRQLRRELARLRRLNGRLSNLEENIDKDECAETTEPCKNGGTCYDLYKGYHCECAEGWTGKTCEQDVDECYLLAGTDLGCQNNAVCQNTPGSYKCTCAKGFSGTHCRLRNSICHQEQSQELCGHGVCVPANNEKGYTCLCDQGWTKDPLVATNSSISPVCDVDVNECEESRNPCHSECINLPGSFKCGPCPPGYTGNGATCYDIDECATNNGGCSLQPKVRCINTEGSYHCGKCPAGWIGDGHSCDLAPSNSCDEEHICHPQAKCEYISNVATCTCPHGMFGHGFGPQGCHTTPIENSCENHLCQNNGTCLTTGRGTSCLCPEGYSGSLCETVDGCHPNPCKNDAVCKPLANKAYKCACKRGTTGKHCEIVRSVCSTLQRQSPGEITYPTENVTEYAAHERCVWIIRTERTKIINLTFTSFDVEEDPECSRDWLQIHDGNSLAAQLLGRFCGKELPLGGNILSSQHELFFWFRSDNATQRSGFHMTWHSQSHICGDTLELKMGDEGIIRSPGYPGKTPIQRDCQWELMAPYGSRFALRIYEITTGNRANCQGDSLKIYDGDLLLKEYCETTSPEPLKSTSNKLVIHFHTDAFKSDSSFQLHYEVESSIPHCGGVFTEASGVIVAPNEPAICLYLIQQTSGIQIELDFVEMNLSEEENCNLNSIEIFDGKTDEDPRLKFICNTRSLETITSSSNFVLIRFKNIIDWGSSKTLFKIKYSRVCEFSYFGPDSGVITSPNYPNAYTEYLTCTYHIYGPVKTVVRANFTDISLAGNKQSVSLDDEEDPTSWGNGTDIVEERQTYLEVHLSNTNKQRYYKSSPMELISKLNKMTIVFHATENPTKARGFRLEYSFEEISCGGIYTGESSLSSDFIATNENRCELIFEAPVGMNILLGFRVLRSQSDIADDFSARLYANVAGNSNYLLKNLNGTQTFRELLPHNLVTLEIGKHCYVYGVMYRFIAPETACGGEYRTLFGVIKSPNWPNAYADNMNCTWVITAPLGYKIELKVQNFTLEDECVGDFLEIRNGVSDSSPLIGRYCGNQIPSRIPSFGNGLHVRFISDGSTQGSGFHLTWEQAETGCGGKMTSYKGSIHAPITTVAYQHQHTCDWQIHVAQGSSITLSLISSEEDLAFCHGKRLTIYDGSHPSSKQITFNCSDIQKTGNLTLTSSSNQLLIIYKTAESFITRPEFILDYETNCIMVTDHVHGIIESPNFPETYPDLLNCKWDIHGGGAKNKIQLAFSHLSLESDNILCEQDYIELWDMQNSDVLKKQRLCTPPIEPYTTEGNHLRILFASDYSNNKNGFRAEFSRIGCGQVFNQRFNTIISPNYPRSLDLDCDWYIEVEPNAQIVLSLQEYVLDTDTIDCSSDTLIVKETKTSNHTLLQQCSSLTTSTIQITSPSNRLYLHYRSGSSGNRKYFKAMYHSLPAKCGGTFITPSGSITSPKYPANSSEENHCKWEVIIPESNGIQVTLRDLQFAEATCTANYLAISTRVDGQEKLLEKWCSSSQEQVVSRQFPTSSIIIEYVDERAQGGSRFALDFEKQCGGRIETDEGFLYAKANERCNWSFDVPQGSLISINILKFYCYCKEEEANRSDHGTCGTHGLGINYLGDGNDNSTEFFCEEHQSNLLYEVSQLNLNANNIDFYARFSTIQHSCGGSIESPHGTLASPYYPQNYPPNVECQWTIKANKGNHLELQFEEMNITKSDHCNEDFLEVRKTINSPLMGVYCGNQLPSEALRSFESVWLKFHSAEGSTGKGFKLKWSYAHLNEFINQSRGSIESPPAGMVNHEEEPFVWRIVLQTGQFISLNFDHYSDGLMLFDGYDDSALPIDIPPSPWQFVSSTSAVYLKTINDKLRYFSLKWNVTDTKPPADNTTDDSCHSEHFFASHKMMFLQSPGYPNGYENNLNCSWIYKPLSPIEHIIGYLYEVKLEKNQECALDYLRVSTSTDLSKWHALETLCDSPDMSGRAFRTYHGSPHLRFDFKTDSTINGTGFKAMISTKCGSNLTESLGFIEGGKLVFDTGCLWHINVKPGKRILLQFDFQVLANYSHRDCLEYALVYDGVDEHAPILPPGKLWNAQNQSQIHMNSSSNHLTVKYVFCSHRPLMPARWNLTYREYSTCNEEYRLIPEAPSINITSPNFPYVAPAYTDCSWTIIAPPGETIQVEFIERFHVTPRVCENVYVELFDGSTTLARSLGRFCRKPDIQKTTQNILHIRYVVNTNNAMRGFKAQVSLSKCGGSYREFSGQIMSHGYPTVGAYPAFSQCDYSVTMATGQYVRLTLDDIHLPFDAKQPKSRDHLEIIQIPQNAEVEEGVEEPRIFIYGNATKSTRIQLNTSRAIIRFHTFAKTTDYRGFKLSYGRLFSSCQQNIEGISGFITTIVQLSFMDSYCQWRITVPKGQRVRLEFLNMEELRAENVTEYPQFRIHNDFDRISLITNFSAATYDSNAVIQSTDNVMAVKITTTGKLFLGRKIKARYTSDEPSICPRNIDENNKAGSVEIQNTLPPFNASYACISKIKFNSGHTLAFNISTFEYRHVAGSRFKHPALSFRDGIVSTAYTENLTNVLQPHNQLNGEWRVKQTEYERIHRLKMNYRLHKCGGQVYLTERQYQMGVTEINDNNYGPLVCLWTFIIPITFVGSESEYHLFGNFTFSDACEREFVTIREGRWSSEVVKKICKDNANELKNYPLSNFMTFVTYQSDNFNSQKSRIAIETRKALKCGGETKVTNFGTLRYDIDREFYKDNQECSWVFYTNPGRYIQVEFVNRFFIEESPNCTKDYLEVQYEEDGLWLTHGRYCGRNLPDGLNATSSRVQLVFRTDASIRGDGFSFLVRSRCSVTLNVDTTPRSVVSPTSQFGRQLDRCSYIFQSNDTQRMISVRVVFEKGSSPVWSYGRGCIQSFTVSKRNAQGEQQIGDKLCQQDFDESALKYLELSYEGYSLRSFTIEYSLESCSANITSSHFLIRPQKHEITRGQYANNMNCLWHITAPKDHSILVKFKYFDTEENFDHVSIFRGHTGQTEDRLVTKLSGNYSENPPEVLIDQAEARIEAISDVSNAARGFEAEVIFLVNCNERVSLTEGTTAITLTRNYKLSNESDDWRICLYRITALRGHRIQMRFNKLQINGNTTQCLNSDNSCGNSNCNSLEMFDGPADIRQMSMAKICSPTNSTIFSSYEEAVIKFTAKQRGEYSFEISLTMEKTECGTQMEYDFAGQKNLTLVFPQNGDSVYRPNVHCKWKIHATYPLLLHFKYIDLQNTSQVNGKCLDYIKLSYDDLSDELCGQSSNYVINVDRYAGVDPPVNLTVEITFHSDDRIEGRGFEMAVLKKEAENHTHTQLSGSISRSYSDTFKNDTIIVPEMYNLNLYIRDIYHQDSGNCDPLDMQIINLKTNKSLFNSCNTSVSGLPIYTATNKLQIRMRKIYYTNLNYWVSDRNSGPGCGGIFHAKEAYMASPQYENDRNYSECYWNITLPAPNKIRIQFIEFNMGADINCHLDNVKIYDIMPDNSQKLISTLCGANFPDAVVTTSNRAMIVSKKSPNFDGTGWYLGYTVENTGN</sequence>
<keyword evidence="5" id="KW-0677">Repeat</keyword>
<dbReference type="FunFam" id="2.60.120.290:FF:000060">
    <property type="entry name" value="Cubilin homolog"/>
    <property type="match status" value="1"/>
</dbReference>
<dbReference type="Gene3D" id="2.60.120.290">
    <property type="entry name" value="Spermadhesin, CUB domain"/>
    <property type="match status" value="20"/>
</dbReference>
<evidence type="ECO:0000256" key="9">
    <source>
        <dbReference type="PROSITE-ProRule" id="PRU00059"/>
    </source>
</evidence>
<dbReference type="FunFam" id="2.10.25.10:FF:000031">
    <property type="entry name" value="neurogenic locus notch homolog protein 3"/>
    <property type="match status" value="1"/>
</dbReference>
<evidence type="ECO:0000256" key="12">
    <source>
        <dbReference type="SAM" id="SignalP"/>
    </source>
</evidence>
<feature type="domain" description="CUB" evidence="13">
    <location>
        <begin position="2119"/>
        <end position="2234"/>
    </location>
</feature>
<evidence type="ECO:0000256" key="8">
    <source>
        <dbReference type="ARBA" id="ARBA00023180"/>
    </source>
</evidence>
<proteinExistence type="predicted"/>
<dbReference type="SUPFAM" id="SSF57196">
    <property type="entry name" value="EGF/Laminin"/>
    <property type="match status" value="5"/>
</dbReference>
<dbReference type="FunFam" id="2.60.120.290:FF:000013">
    <property type="entry name" value="Membrane frizzled-related protein"/>
    <property type="match status" value="2"/>
</dbReference>
<feature type="signal peptide" evidence="12">
    <location>
        <begin position="1"/>
        <end position="24"/>
    </location>
</feature>
<feature type="disulfide bond" evidence="9">
    <location>
        <begin position="500"/>
        <end position="527"/>
    </location>
</feature>
<dbReference type="SUPFAM" id="SSF49854">
    <property type="entry name" value="Spermadhesin, CUB domain"/>
    <property type="match status" value="20"/>
</dbReference>
<feature type="domain" description="CUB" evidence="13">
    <location>
        <begin position="736"/>
        <end position="844"/>
    </location>
</feature>
<protein>
    <recommendedName>
        <fullName evidence="16">Cubilin</fullName>
    </recommendedName>
</protein>
<dbReference type="SMART" id="SM00042">
    <property type="entry name" value="CUB"/>
    <property type="match status" value="20"/>
</dbReference>
<evidence type="ECO:0000256" key="7">
    <source>
        <dbReference type="ARBA" id="ARBA00023157"/>
    </source>
</evidence>
<keyword evidence="11" id="KW-0175">Coiled coil</keyword>
<dbReference type="FunFam" id="2.10.25.10:FF:000038">
    <property type="entry name" value="Fibrillin 2"/>
    <property type="match status" value="1"/>
</dbReference>
<accession>A0A1I8MNK2</accession>
<feature type="domain" description="CUB" evidence="13">
    <location>
        <begin position="3546"/>
        <end position="3658"/>
    </location>
</feature>
<dbReference type="InterPro" id="IPR000152">
    <property type="entry name" value="EGF-type_Asp/Asn_hydroxyl_site"/>
</dbReference>
<keyword evidence="7 10" id="KW-1015">Disulfide bond</keyword>
<evidence type="ECO:0000256" key="5">
    <source>
        <dbReference type="ARBA" id="ARBA00022737"/>
    </source>
</evidence>
<dbReference type="FunFam" id="2.10.25.10:FF:000379">
    <property type="entry name" value="Cubilin"/>
    <property type="match status" value="1"/>
</dbReference>
<dbReference type="InterPro" id="IPR000742">
    <property type="entry name" value="EGF"/>
</dbReference>
<dbReference type="InterPro" id="IPR001881">
    <property type="entry name" value="EGF-like_Ca-bd_dom"/>
</dbReference>
<evidence type="ECO:0000259" key="13">
    <source>
        <dbReference type="PROSITE" id="PS01180"/>
    </source>
</evidence>
<evidence type="ECO:0000256" key="1">
    <source>
        <dbReference type="ARBA" id="ARBA00004236"/>
    </source>
</evidence>
<keyword evidence="6" id="KW-0472">Membrane</keyword>
<evidence type="ECO:0000256" key="3">
    <source>
        <dbReference type="ARBA" id="ARBA00022536"/>
    </source>
</evidence>
<dbReference type="PANTHER" id="PTHR24251:SF37">
    <property type="entry name" value="CUB DOMAIN-CONTAINING PROTEIN"/>
    <property type="match status" value="1"/>
</dbReference>
<comment type="caution">
    <text evidence="10">Lacks conserved residue(s) required for the propagation of feature annotation.</text>
</comment>
<evidence type="ECO:0000256" key="4">
    <source>
        <dbReference type="ARBA" id="ARBA00022729"/>
    </source>
</evidence>
<dbReference type="GO" id="GO:0005886">
    <property type="term" value="C:plasma membrane"/>
    <property type="evidence" value="ECO:0007669"/>
    <property type="project" value="UniProtKB-SubCell"/>
</dbReference>
<evidence type="ECO:0000259" key="14">
    <source>
        <dbReference type="PROSITE" id="PS50026"/>
    </source>
</evidence>
<keyword evidence="8" id="KW-0325">Glycoprotein</keyword>
<keyword evidence="3 10" id="KW-0245">EGF-like domain</keyword>
<comment type="subcellular location">
    <subcellularLocation>
        <location evidence="1">Cell membrane</location>
    </subcellularLocation>
</comment>
<feature type="domain" description="CUB" evidence="13">
    <location>
        <begin position="1088"/>
        <end position="1198"/>
    </location>
</feature>
<feature type="domain" description="CUB" evidence="13">
    <location>
        <begin position="2237"/>
        <end position="2351"/>
    </location>
</feature>
<evidence type="ECO:0008006" key="16">
    <source>
        <dbReference type="Google" id="ProtNLM"/>
    </source>
</evidence>
<dbReference type="InterPro" id="IPR049883">
    <property type="entry name" value="NOTCH1_EGF-like"/>
</dbReference>
<feature type="domain" description="CUB" evidence="13">
    <location>
        <begin position="1318"/>
        <end position="1431"/>
    </location>
</feature>
<evidence type="ECO:0000256" key="11">
    <source>
        <dbReference type="SAM" id="Coils"/>
    </source>
</evidence>
<dbReference type="EnsemblMetazoa" id="MDOA006850-RB">
    <property type="protein sequence ID" value="MDOA006850-PB"/>
    <property type="gene ID" value="MDOA006850"/>
</dbReference>
<feature type="domain" description="CUB" evidence="13">
    <location>
        <begin position="2481"/>
        <end position="2594"/>
    </location>
</feature>
<feature type="domain" description="CUB" evidence="13">
    <location>
        <begin position="1549"/>
        <end position="1662"/>
    </location>
</feature>
<feature type="domain" description="CUB" evidence="13">
    <location>
        <begin position="2833"/>
        <end position="2947"/>
    </location>
</feature>
<feature type="chain" id="PRO_5044560630" description="Cubilin" evidence="12">
    <location>
        <begin position="25"/>
        <end position="3662"/>
    </location>
</feature>
<feature type="domain" description="CUB" evidence="13">
    <location>
        <begin position="1202"/>
        <end position="1317"/>
    </location>
</feature>
<feature type="disulfide bond" evidence="9">
    <location>
        <begin position="2833"/>
        <end position="2860"/>
    </location>
</feature>
<dbReference type="eggNOG" id="KOG4292">
    <property type="taxonomic scope" value="Eukaryota"/>
</dbReference>
<dbReference type="OrthoDB" id="10009301at2759"/>
<evidence type="ECO:0000313" key="15">
    <source>
        <dbReference type="EnsemblMetazoa" id="MDOA006850-PB"/>
    </source>
</evidence>
<evidence type="ECO:0000256" key="6">
    <source>
        <dbReference type="ARBA" id="ARBA00023136"/>
    </source>
</evidence>
<feature type="disulfide bond" evidence="10">
    <location>
        <begin position="484"/>
        <end position="493"/>
    </location>
</feature>
<feature type="domain" description="CUB" evidence="13">
    <location>
        <begin position="845"/>
        <end position="975"/>
    </location>
</feature>
<dbReference type="PROSITE" id="PS50026">
    <property type="entry name" value="EGF_3"/>
    <property type="match status" value="5"/>
</dbReference>
<dbReference type="InterPro" id="IPR035914">
    <property type="entry name" value="Sperma_CUB_dom_sf"/>
</dbReference>
<feature type="disulfide bond" evidence="10">
    <location>
        <begin position="222"/>
        <end position="231"/>
    </location>
</feature>
<dbReference type="Pfam" id="PF00008">
    <property type="entry name" value="EGF"/>
    <property type="match status" value="3"/>
</dbReference>
<dbReference type="InterPro" id="IPR000859">
    <property type="entry name" value="CUB_dom"/>
</dbReference>
<feature type="domain" description="CUB" evidence="13">
    <location>
        <begin position="1997"/>
        <end position="2118"/>
    </location>
</feature>